<keyword evidence="3" id="KW-1185">Reference proteome</keyword>
<feature type="region of interest" description="Disordered" evidence="1">
    <location>
        <begin position="1"/>
        <end position="31"/>
    </location>
</feature>
<evidence type="ECO:0000256" key="1">
    <source>
        <dbReference type="SAM" id="MobiDB-lite"/>
    </source>
</evidence>
<feature type="region of interest" description="Disordered" evidence="1">
    <location>
        <begin position="49"/>
        <end position="78"/>
    </location>
</feature>
<dbReference type="Proteomes" id="UP001590950">
    <property type="component" value="Unassembled WGS sequence"/>
</dbReference>
<name>A0ABR3ZVT8_9LECA</name>
<proteinExistence type="predicted"/>
<evidence type="ECO:0000313" key="3">
    <source>
        <dbReference type="Proteomes" id="UP001590950"/>
    </source>
</evidence>
<evidence type="ECO:0000313" key="2">
    <source>
        <dbReference type="EMBL" id="KAL2037270.1"/>
    </source>
</evidence>
<dbReference type="EMBL" id="JBEFKJ010000042">
    <property type="protein sequence ID" value="KAL2037270.1"/>
    <property type="molecule type" value="Genomic_DNA"/>
</dbReference>
<feature type="compositionally biased region" description="Polar residues" evidence="1">
    <location>
        <begin position="49"/>
        <end position="63"/>
    </location>
</feature>
<accession>A0ABR3ZVT8</accession>
<comment type="caution">
    <text evidence="2">The sequence shown here is derived from an EMBL/GenBank/DDBJ whole genome shotgun (WGS) entry which is preliminary data.</text>
</comment>
<sequence length="155" mass="17469">MAPIDVVPQPSTSRRPPAAPTSSPQLPPSEQVITVKDVRQFLELLKTFQTTQTEPGKLQNTASVPKKDAPPARPRARASRLEFKTVDERWNEKTSQYETIESSPPGEVEGLDEYVFVARARIDKNSSDPVFYIDVKSNQLRDILRRPAGCPWRLL</sequence>
<feature type="compositionally biased region" description="Low complexity" evidence="1">
    <location>
        <begin position="8"/>
        <end position="24"/>
    </location>
</feature>
<gene>
    <name evidence="2" type="ORF">N7G274_009959</name>
</gene>
<organism evidence="2 3">
    <name type="scientific">Stereocaulon virgatum</name>
    <dbReference type="NCBI Taxonomy" id="373712"/>
    <lineage>
        <taxon>Eukaryota</taxon>
        <taxon>Fungi</taxon>
        <taxon>Dikarya</taxon>
        <taxon>Ascomycota</taxon>
        <taxon>Pezizomycotina</taxon>
        <taxon>Lecanoromycetes</taxon>
        <taxon>OSLEUM clade</taxon>
        <taxon>Lecanoromycetidae</taxon>
        <taxon>Lecanorales</taxon>
        <taxon>Lecanorineae</taxon>
        <taxon>Stereocaulaceae</taxon>
        <taxon>Stereocaulon</taxon>
    </lineage>
</organism>
<reference evidence="2 3" key="1">
    <citation type="submission" date="2024-09" db="EMBL/GenBank/DDBJ databases">
        <title>Rethinking Asexuality: The Enigmatic Case of Functional Sexual Genes in Lepraria (Stereocaulaceae).</title>
        <authorList>
            <person name="Doellman M."/>
            <person name="Sun Y."/>
            <person name="Barcenas-Pena A."/>
            <person name="Lumbsch H.T."/>
            <person name="Grewe F."/>
        </authorList>
    </citation>
    <scope>NUCLEOTIDE SEQUENCE [LARGE SCALE GENOMIC DNA]</scope>
    <source>
        <strain evidence="2 3">Mercado 3170</strain>
    </source>
</reference>
<protein>
    <submittedName>
        <fullName evidence="2">Uncharacterized protein</fullName>
    </submittedName>
</protein>